<feature type="transmembrane region" description="Helical" evidence="8">
    <location>
        <begin position="224"/>
        <end position="246"/>
    </location>
</feature>
<dbReference type="Gene3D" id="1.20.1070.10">
    <property type="entry name" value="Rhodopsin 7-helix transmembrane proteins"/>
    <property type="match status" value="1"/>
</dbReference>
<evidence type="ECO:0000256" key="1">
    <source>
        <dbReference type="ARBA" id="ARBA00004141"/>
    </source>
</evidence>
<evidence type="ECO:0000256" key="3">
    <source>
        <dbReference type="ARBA" id="ARBA00022989"/>
    </source>
</evidence>
<dbReference type="AlphaFoldDB" id="A0AAV2TWD2"/>
<keyword evidence="4" id="KW-0297">G-protein coupled receptor</keyword>
<feature type="transmembrane region" description="Helical" evidence="8">
    <location>
        <begin position="27"/>
        <end position="50"/>
    </location>
</feature>
<keyword evidence="2 8" id="KW-0812">Transmembrane</keyword>
<organism evidence="10 11">
    <name type="scientific">Calicophoron daubneyi</name>
    <name type="common">Rumen fluke</name>
    <name type="synonym">Paramphistomum daubneyi</name>
    <dbReference type="NCBI Taxonomy" id="300641"/>
    <lineage>
        <taxon>Eukaryota</taxon>
        <taxon>Metazoa</taxon>
        <taxon>Spiralia</taxon>
        <taxon>Lophotrochozoa</taxon>
        <taxon>Platyhelminthes</taxon>
        <taxon>Trematoda</taxon>
        <taxon>Digenea</taxon>
        <taxon>Plagiorchiida</taxon>
        <taxon>Pronocephalata</taxon>
        <taxon>Paramphistomoidea</taxon>
        <taxon>Paramphistomidae</taxon>
        <taxon>Calicophoron</taxon>
    </lineage>
</organism>
<dbReference type="Pfam" id="PF00001">
    <property type="entry name" value="7tm_1"/>
    <property type="match status" value="1"/>
</dbReference>
<comment type="caution">
    <text evidence="10">The sequence shown here is derived from an EMBL/GenBank/DDBJ whole genome shotgun (WGS) entry which is preliminary data.</text>
</comment>
<evidence type="ECO:0000313" key="10">
    <source>
        <dbReference type="EMBL" id="CAL5139198.1"/>
    </source>
</evidence>
<feature type="transmembrane region" description="Helical" evidence="8">
    <location>
        <begin position="322"/>
        <end position="345"/>
    </location>
</feature>
<dbReference type="InterPro" id="IPR017452">
    <property type="entry name" value="GPCR_Rhodpsn_7TM"/>
</dbReference>
<keyword evidence="7" id="KW-0807">Transducer</keyword>
<dbReference type="PANTHER" id="PTHR24243">
    <property type="entry name" value="G-PROTEIN COUPLED RECEPTOR"/>
    <property type="match status" value="1"/>
</dbReference>
<evidence type="ECO:0000256" key="4">
    <source>
        <dbReference type="ARBA" id="ARBA00023040"/>
    </source>
</evidence>
<evidence type="ECO:0000313" key="11">
    <source>
        <dbReference type="Proteomes" id="UP001497525"/>
    </source>
</evidence>
<evidence type="ECO:0000256" key="6">
    <source>
        <dbReference type="ARBA" id="ARBA00023170"/>
    </source>
</evidence>
<gene>
    <name evidence="10" type="ORF">CDAUBV1_LOCUS14235</name>
</gene>
<evidence type="ECO:0000256" key="5">
    <source>
        <dbReference type="ARBA" id="ARBA00023136"/>
    </source>
</evidence>
<feature type="transmembrane region" description="Helical" evidence="8">
    <location>
        <begin position="134"/>
        <end position="153"/>
    </location>
</feature>
<feature type="transmembrane region" description="Helical" evidence="8">
    <location>
        <begin position="285"/>
        <end position="302"/>
    </location>
</feature>
<name>A0AAV2TWD2_CALDB</name>
<keyword evidence="3 8" id="KW-1133">Transmembrane helix</keyword>
<dbReference type="CDD" id="cd00637">
    <property type="entry name" value="7tm_classA_rhodopsin-like"/>
    <property type="match status" value="1"/>
</dbReference>
<dbReference type="GO" id="GO:0016020">
    <property type="term" value="C:membrane"/>
    <property type="evidence" value="ECO:0007669"/>
    <property type="project" value="UniProtKB-SubCell"/>
</dbReference>
<comment type="subcellular location">
    <subcellularLocation>
        <location evidence="1">Membrane</location>
        <topology evidence="1">Multi-pass membrane protein</topology>
    </subcellularLocation>
</comment>
<evidence type="ECO:0000256" key="7">
    <source>
        <dbReference type="ARBA" id="ARBA00023224"/>
    </source>
</evidence>
<dbReference type="GO" id="GO:0004930">
    <property type="term" value="F:G protein-coupled receptor activity"/>
    <property type="evidence" value="ECO:0007669"/>
    <property type="project" value="UniProtKB-KW"/>
</dbReference>
<evidence type="ECO:0000259" key="9">
    <source>
        <dbReference type="PROSITE" id="PS50262"/>
    </source>
</evidence>
<keyword evidence="6" id="KW-0675">Receptor</keyword>
<accession>A0AAV2TWD2</accession>
<proteinExistence type="predicted"/>
<evidence type="ECO:0000256" key="8">
    <source>
        <dbReference type="SAM" id="Phobius"/>
    </source>
</evidence>
<dbReference type="PRINTS" id="PR00237">
    <property type="entry name" value="GPCRRHODOPSN"/>
</dbReference>
<reference evidence="10" key="1">
    <citation type="submission" date="2024-06" db="EMBL/GenBank/DDBJ databases">
        <authorList>
            <person name="Liu X."/>
            <person name="Lenzi L."/>
            <person name="Haldenby T S."/>
            <person name="Uol C."/>
        </authorList>
    </citation>
    <scope>NUCLEOTIDE SEQUENCE</scope>
</reference>
<feature type="transmembrane region" description="Helical" evidence="8">
    <location>
        <begin position="173"/>
        <end position="196"/>
    </location>
</feature>
<protein>
    <recommendedName>
        <fullName evidence="9">G-protein coupled receptors family 1 profile domain-containing protein</fullName>
    </recommendedName>
</protein>
<dbReference type="Proteomes" id="UP001497525">
    <property type="component" value="Unassembled WGS sequence"/>
</dbReference>
<dbReference type="EMBL" id="CAXLJL010000600">
    <property type="protein sequence ID" value="CAL5139198.1"/>
    <property type="molecule type" value="Genomic_DNA"/>
</dbReference>
<keyword evidence="5 8" id="KW-0472">Membrane</keyword>
<evidence type="ECO:0000256" key="2">
    <source>
        <dbReference type="ARBA" id="ARBA00022692"/>
    </source>
</evidence>
<dbReference type="InterPro" id="IPR000276">
    <property type="entry name" value="GPCR_Rhodpsn"/>
</dbReference>
<feature type="domain" description="G-protein coupled receptors family 1 profile" evidence="9">
    <location>
        <begin position="69"/>
        <end position="342"/>
    </location>
</feature>
<dbReference type="PANTHER" id="PTHR24243:SF208">
    <property type="entry name" value="PYROKININ-1 RECEPTOR"/>
    <property type="match status" value="1"/>
</dbReference>
<sequence length="368" mass="42000">MLNETMQNETQNGTFPQLSLTSRYICLTYSILLLVFGTVGNILLVCTVIYKNVRKGESTCETQTTVDDGNKVSTRLTGRSKLRKHLFSPADQLLILLTASDLLCLWILVIRYTIDLGIQFDIRTASTVCCKIHVFLSFICSNVSIALLCVFAVHRALCIRWPLAAYTWLSRRVITASLIVTVIFITGKHFVLLFVFDVYKIDGGLYCDAREPQLLILGHYYFEFATNAVLGYAILIVSNIMLYISVVSKKRLQSHSHTPFNGQSANQRCIQTGVQASTGRHIARILLIFSILQLLTSTPFFVCIELSQLMRWSLVPAEHTFLVYYALLLAMFTNNAINYYVLLCISRQFRNISKEFWFRLLNHYKTTY</sequence>
<dbReference type="PROSITE" id="PS50262">
    <property type="entry name" value="G_PROTEIN_RECEP_F1_2"/>
    <property type="match status" value="1"/>
</dbReference>
<dbReference type="SUPFAM" id="SSF81321">
    <property type="entry name" value="Family A G protein-coupled receptor-like"/>
    <property type="match status" value="1"/>
</dbReference>
<feature type="transmembrane region" description="Helical" evidence="8">
    <location>
        <begin position="93"/>
        <end position="114"/>
    </location>
</feature>